<gene>
    <name evidence="3" type="ORF">HHL09_21745</name>
</gene>
<feature type="chain" id="PRO_5032605351" evidence="2">
    <location>
        <begin position="22"/>
        <end position="513"/>
    </location>
</feature>
<reference evidence="3 4" key="1">
    <citation type="submission" date="2020-04" db="EMBL/GenBank/DDBJ databases">
        <title>Luteolibacter sp. G-1-1-1 isolated from soil.</title>
        <authorList>
            <person name="Dahal R.H."/>
        </authorList>
    </citation>
    <scope>NUCLEOTIDE SEQUENCE [LARGE SCALE GENOMIC DNA]</scope>
    <source>
        <strain evidence="3 4">G-1-1-1</strain>
    </source>
</reference>
<keyword evidence="4" id="KW-1185">Reference proteome</keyword>
<evidence type="ECO:0000256" key="2">
    <source>
        <dbReference type="SAM" id="SignalP"/>
    </source>
</evidence>
<dbReference type="Proteomes" id="UP000501812">
    <property type="component" value="Chromosome"/>
</dbReference>
<dbReference type="KEGG" id="luo:HHL09_21745"/>
<feature type="region of interest" description="Disordered" evidence="1">
    <location>
        <begin position="112"/>
        <end position="132"/>
    </location>
</feature>
<dbReference type="RefSeq" id="WP_169456750.1">
    <property type="nucleotide sequence ID" value="NZ_CP051774.1"/>
</dbReference>
<feature type="compositionally biased region" description="Pro residues" evidence="1">
    <location>
        <begin position="27"/>
        <end position="37"/>
    </location>
</feature>
<dbReference type="EMBL" id="CP051774">
    <property type="protein sequence ID" value="QJE98291.1"/>
    <property type="molecule type" value="Genomic_DNA"/>
</dbReference>
<evidence type="ECO:0000313" key="3">
    <source>
        <dbReference type="EMBL" id="QJE98291.1"/>
    </source>
</evidence>
<feature type="compositionally biased region" description="Pro residues" evidence="1">
    <location>
        <begin position="46"/>
        <end position="56"/>
    </location>
</feature>
<feature type="region of interest" description="Disordered" evidence="1">
    <location>
        <begin position="23"/>
        <end position="73"/>
    </location>
</feature>
<proteinExistence type="predicted"/>
<protein>
    <submittedName>
        <fullName evidence="3">Uncharacterized protein</fullName>
    </submittedName>
</protein>
<name>A0A858RNV6_9BACT</name>
<accession>A0A858RNV6</accession>
<evidence type="ECO:0000256" key="1">
    <source>
        <dbReference type="SAM" id="MobiDB-lite"/>
    </source>
</evidence>
<keyword evidence="2" id="KW-0732">Signal</keyword>
<feature type="signal peptide" evidence="2">
    <location>
        <begin position="1"/>
        <end position="21"/>
    </location>
</feature>
<dbReference type="AlphaFoldDB" id="A0A858RNV6"/>
<organism evidence="3 4">
    <name type="scientific">Luteolibacter luteus</name>
    <dbReference type="NCBI Taxonomy" id="2728835"/>
    <lineage>
        <taxon>Bacteria</taxon>
        <taxon>Pseudomonadati</taxon>
        <taxon>Verrucomicrobiota</taxon>
        <taxon>Verrucomicrobiia</taxon>
        <taxon>Verrucomicrobiales</taxon>
        <taxon>Verrucomicrobiaceae</taxon>
        <taxon>Luteolibacter</taxon>
    </lineage>
</organism>
<evidence type="ECO:0000313" key="4">
    <source>
        <dbReference type="Proteomes" id="UP000501812"/>
    </source>
</evidence>
<sequence length="513" mass="57986">MKTCFHRLAFFLCASAFPAVAQEADPSPAPEPAPPVAIPVDEQPMPVAPDPAPQPVVPGGNVPQPQREERSLSRSGMFRVFGGGPEMRAQRGAVALLLEQTKDDFEELMVERADPSEQKPKNPNAFATPGTKLDDFRTPVDVVLVGKPGDAPLPKSVAYELDDTGHSFNLRIRIHLARGIDNELLQRMALTVLLYERALRDSKPGEFVEGKESLVVRPWLVEGLMEAQKWRSNTADRRLYEGVFKQGGGFTMDELFEISERNLAQLDSTSVLSFRALSGALVMALLEQPHGKGAFRSFCGEAARFSGEMPVLLRKHFPELNLSEKSLAKWWALTLAKLVQPKLTESLSIRETETMLNESLIFHTRDADGNAVNRGMDAWQAILELEEGERLEALKPANEGLVRLSYRCFPSYRPLLNEYQQILRDISQGKDKDIGKRVAELNEQRKVRLDRALRARDFMDFTEISQARELSGQFDDYMRLKKDLELRPRATRHDRVTDTLDRMEKTYDSRRER</sequence>